<dbReference type="PANTHER" id="PTHR46033:SF1">
    <property type="entry name" value="PROTEIN MAIN-LIKE 2"/>
    <property type="match status" value="1"/>
</dbReference>
<evidence type="ECO:0000313" key="4">
    <source>
        <dbReference type="Proteomes" id="UP001341840"/>
    </source>
</evidence>
<protein>
    <recommendedName>
        <fullName evidence="2">Aminotransferase-like plant mobile domain-containing protein</fullName>
    </recommendedName>
</protein>
<feature type="compositionally biased region" description="Polar residues" evidence="1">
    <location>
        <begin position="29"/>
        <end position="39"/>
    </location>
</feature>
<dbReference type="EMBL" id="JASCZI010031658">
    <property type="protein sequence ID" value="MED6127211.1"/>
    <property type="molecule type" value="Genomic_DNA"/>
</dbReference>
<name>A0ABU6RSV8_9FABA</name>
<feature type="region of interest" description="Disordered" evidence="1">
    <location>
        <begin position="95"/>
        <end position="145"/>
    </location>
</feature>
<comment type="caution">
    <text evidence="3">The sequence shown here is derived from an EMBL/GenBank/DDBJ whole genome shotgun (WGS) entry which is preliminary data.</text>
</comment>
<sequence>MLQAWLKRDIATTSPHTATFWLAQNVAATRSSPSPNNCAPLSHAPHFLPHPTNHIPYPSQTRSQRGLHPPNTHDPFPLHQNPLLNLSLSHLITPNVAPKRGHNTQPPPSPKTDPTLPTSPCHVGSWLGQVPNMPKRDPSRTWQGSATLPSSYVLSRLILPKFDPTKTQGKGNLTKSRFWHVKTWQKRDQPIPLPKLTQANLEQARSRLNLFKVSRQAHTPSFHIFSTFLGSKNVTQAPHHTKVTFGPRWRGRRGKNDYNDSRLLRYREWLDALNLDDFIWMPYTVQSIISVVLAKFRGQPHGDFYTAVVPLIFFRFIEVLNIDRVLRHFGGKQYPPNPPLNIDVFHRQSARNDDGWWPTRLDEWFAVWNNRHLDARRLVTIPATTFYPNRQFLEWYWDKPKRFLSMPMGFHDPRDVELPLEALDEHGSPPVVAWPDVPIDRRHLSTCPFDAPVPPHQPMFHFLEGASSYEIGSSSQVHDGTHDMCETAARTHSNWPTFSSLFEGLEQYIPTRPSPHTPTDLGLTLSPSAPLLPGRHSVSHIDTAGSAFWHYDAEAMQGRRLSFSEEVPPQQPQGRPRHARRPPLCGTGGRLGHDGHEH</sequence>
<evidence type="ECO:0000256" key="1">
    <source>
        <dbReference type="SAM" id="MobiDB-lite"/>
    </source>
</evidence>
<feature type="region of interest" description="Disordered" evidence="1">
    <location>
        <begin position="29"/>
        <end position="80"/>
    </location>
</feature>
<dbReference type="PANTHER" id="PTHR46033">
    <property type="entry name" value="PROTEIN MAIN-LIKE 2"/>
    <property type="match status" value="1"/>
</dbReference>
<feature type="region of interest" description="Disordered" evidence="1">
    <location>
        <begin position="562"/>
        <end position="598"/>
    </location>
</feature>
<feature type="domain" description="Aminotransferase-like plant mobile" evidence="2">
    <location>
        <begin position="243"/>
        <end position="396"/>
    </location>
</feature>
<dbReference type="Pfam" id="PF10536">
    <property type="entry name" value="PMD"/>
    <property type="match status" value="1"/>
</dbReference>
<organism evidence="3 4">
    <name type="scientific">Stylosanthes scabra</name>
    <dbReference type="NCBI Taxonomy" id="79078"/>
    <lineage>
        <taxon>Eukaryota</taxon>
        <taxon>Viridiplantae</taxon>
        <taxon>Streptophyta</taxon>
        <taxon>Embryophyta</taxon>
        <taxon>Tracheophyta</taxon>
        <taxon>Spermatophyta</taxon>
        <taxon>Magnoliopsida</taxon>
        <taxon>eudicotyledons</taxon>
        <taxon>Gunneridae</taxon>
        <taxon>Pentapetalae</taxon>
        <taxon>rosids</taxon>
        <taxon>fabids</taxon>
        <taxon>Fabales</taxon>
        <taxon>Fabaceae</taxon>
        <taxon>Papilionoideae</taxon>
        <taxon>50 kb inversion clade</taxon>
        <taxon>dalbergioids sensu lato</taxon>
        <taxon>Dalbergieae</taxon>
        <taxon>Pterocarpus clade</taxon>
        <taxon>Stylosanthes</taxon>
    </lineage>
</organism>
<proteinExistence type="predicted"/>
<accession>A0ABU6RSV8</accession>
<dbReference type="InterPro" id="IPR044824">
    <property type="entry name" value="MAIN-like"/>
</dbReference>
<dbReference type="Proteomes" id="UP001341840">
    <property type="component" value="Unassembled WGS sequence"/>
</dbReference>
<evidence type="ECO:0000259" key="2">
    <source>
        <dbReference type="Pfam" id="PF10536"/>
    </source>
</evidence>
<reference evidence="3 4" key="1">
    <citation type="journal article" date="2023" name="Plants (Basel)">
        <title>Bridging the Gap: Combining Genomics and Transcriptomics Approaches to Understand Stylosanthes scabra, an Orphan Legume from the Brazilian Caatinga.</title>
        <authorList>
            <person name="Ferreira-Neto J.R.C."/>
            <person name="da Silva M.D."/>
            <person name="Binneck E."/>
            <person name="de Melo N.F."/>
            <person name="da Silva R.H."/>
            <person name="de Melo A.L.T.M."/>
            <person name="Pandolfi V."/>
            <person name="Bustamante F.O."/>
            <person name="Brasileiro-Vidal A.C."/>
            <person name="Benko-Iseppon A.M."/>
        </authorList>
    </citation>
    <scope>NUCLEOTIDE SEQUENCE [LARGE SCALE GENOMIC DNA]</scope>
    <source>
        <tissue evidence="3">Leaves</tissue>
    </source>
</reference>
<dbReference type="InterPro" id="IPR019557">
    <property type="entry name" value="AminoTfrase-like_pln_mobile"/>
</dbReference>
<evidence type="ECO:0000313" key="3">
    <source>
        <dbReference type="EMBL" id="MED6127211.1"/>
    </source>
</evidence>
<keyword evidence="4" id="KW-1185">Reference proteome</keyword>
<gene>
    <name evidence="3" type="ORF">PIB30_085892</name>
</gene>